<protein>
    <recommendedName>
        <fullName evidence="3">Lipoprotein</fullName>
    </recommendedName>
</protein>
<dbReference type="AlphaFoldDB" id="A0A1S1MM74"/>
<evidence type="ECO:0000313" key="2">
    <source>
        <dbReference type="Proteomes" id="UP000179786"/>
    </source>
</evidence>
<accession>A0A1S1MM74</accession>
<comment type="caution">
    <text evidence="1">The sequence shown here is derived from an EMBL/GenBank/DDBJ whole genome shotgun (WGS) entry which is preliminary data.</text>
</comment>
<evidence type="ECO:0008006" key="3">
    <source>
        <dbReference type="Google" id="ProtNLM"/>
    </source>
</evidence>
<dbReference type="STRING" id="1859457.BET10_17650"/>
<organism evidence="1 2">
    <name type="scientific">Pseudoalteromonas amylolytica</name>
    <dbReference type="NCBI Taxonomy" id="1859457"/>
    <lineage>
        <taxon>Bacteria</taxon>
        <taxon>Pseudomonadati</taxon>
        <taxon>Pseudomonadota</taxon>
        <taxon>Gammaproteobacteria</taxon>
        <taxon>Alteromonadales</taxon>
        <taxon>Pseudoalteromonadaceae</taxon>
        <taxon>Pseudoalteromonas</taxon>
    </lineage>
</organism>
<name>A0A1S1MM74_9GAMM</name>
<keyword evidence="2" id="KW-1185">Reference proteome</keyword>
<reference evidence="1 2" key="1">
    <citation type="submission" date="2016-09" db="EMBL/GenBank/DDBJ databases">
        <title>Pseudoalteromonas amylolytica sp. nov., isolated from the surface seawater.</title>
        <authorList>
            <person name="Wu Y.-H."/>
            <person name="Cheng H."/>
            <person name="Jin X.-B."/>
            <person name="Wang C.-S."/>
            <person name="Xu X.-W."/>
        </authorList>
    </citation>
    <scope>NUCLEOTIDE SEQUENCE [LARGE SCALE GENOMIC DNA]</scope>
    <source>
        <strain evidence="1 2">JW1</strain>
    </source>
</reference>
<proteinExistence type="predicted"/>
<dbReference type="EMBL" id="MKJU01000029">
    <property type="protein sequence ID" value="OHU89440.1"/>
    <property type="molecule type" value="Genomic_DNA"/>
</dbReference>
<dbReference type="PROSITE" id="PS51257">
    <property type="entry name" value="PROKAR_LIPOPROTEIN"/>
    <property type="match status" value="1"/>
</dbReference>
<sequence length="128" mass="13905">MSNKLISTILICLALIGCKHNQSMQPLAATIKNTTPAIKADIQKAIVSLKGGVEPKLADNVLMNSSTLLLESRVAKQPLDPVLGTHNIAVERFELQLRNGLCVLYYPSKDNYVILPKVPCVAVTQSTH</sequence>
<dbReference type="OrthoDB" id="6308777at2"/>
<dbReference type="Proteomes" id="UP000179786">
    <property type="component" value="Unassembled WGS sequence"/>
</dbReference>
<dbReference type="RefSeq" id="WP_070986567.1">
    <property type="nucleotide sequence ID" value="NZ_MKJU01000029.1"/>
</dbReference>
<gene>
    <name evidence="1" type="ORF">BET10_17650</name>
</gene>
<evidence type="ECO:0000313" key="1">
    <source>
        <dbReference type="EMBL" id="OHU89440.1"/>
    </source>
</evidence>